<evidence type="ECO:0000256" key="4">
    <source>
        <dbReference type="ARBA" id="ARBA00022968"/>
    </source>
</evidence>
<dbReference type="InParanoid" id="A0A074Y5Z9"/>
<evidence type="ECO:0000256" key="5">
    <source>
        <dbReference type="ARBA" id="ARBA00022989"/>
    </source>
</evidence>
<evidence type="ECO:0000256" key="2">
    <source>
        <dbReference type="ARBA" id="ARBA00010962"/>
    </source>
</evidence>
<dbReference type="SUPFAM" id="SSF49899">
    <property type="entry name" value="Concanavalin A-like lectins/glucanases"/>
    <property type="match status" value="1"/>
</dbReference>
<dbReference type="RefSeq" id="XP_013341588.1">
    <property type="nucleotide sequence ID" value="XM_013486134.1"/>
</dbReference>
<feature type="compositionally biased region" description="Basic and acidic residues" evidence="9">
    <location>
        <begin position="14"/>
        <end position="26"/>
    </location>
</feature>
<feature type="compositionally biased region" description="Polar residues" evidence="9">
    <location>
        <begin position="51"/>
        <end position="79"/>
    </location>
</feature>
<name>A0A074Y5Z9_AURSE</name>
<evidence type="ECO:0000256" key="9">
    <source>
        <dbReference type="SAM" id="MobiDB-lite"/>
    </source>
</evidence>
<organism evidence="12 13">
    <name type="scientific">Aureobasidium subglaciale (strain EXF-2481)</name>
    <name type="common">Aureobasidium pullulans var. subglaciale</name>
    <dbReference type="NCBI Taxonomy" id="1043005"/>
    <lineage>
        <taxon>Eukaryota</taxon>
        <taxon>Fungi</taxon>
        <taxon>Dikarya</taxon>
        <taxon>Ascomycota</taxon>
        <taxon>Pezizomycotina</taxon>
        <taxon>Dothideomycetes</taxon>
        <taxon>Dothideomycetidae</taxon>
        <taxon>Dothideales</taxon>
        <taxon>Saccotheciaceae</taxon>
        <taxon>Aureobasidium</taxon>
    </lineage>
</organism>
<dbReference type="Proteomes" id="UP000030641">
    <property type="component" value="Unassembled WGS sequence"/>
</dbReference>
<protein>
    <submittedName>
        <fullName evidence="12">Glycoside hydrolase family 16 protein</fullName>
    </submittedName>
</protein>
<keyword evidence="12" id="KW-0378">Hydrolase</keyword>
<feature type="region of interest" description="Disordered" evidence="9">
    <location>
        <begin position="1"/>
        <end position="99"/>
    </location>
</feature>
<feature type="region of interest" description="Disordered" evidence="9">
    <location>
        <begin position="114"/>
        <end position="152"/>
    </location>
</feature>
<dbReference type="STRING" id="1043005.A0A074Y5Z9"/>
<keyword evidence="6 10" id="KW-0472">Membrane</keyword>
<dbReference type="FunCoup" id="A0A074Y5Z9">
    <property type="interactions" value="156"/>
</dbReference>
<dbReference type="GO" id="GO:0006078">
    <property type="term" value="P:(1-&gt;6)-beta-D-glucan biosynthetic process"/>
    <property type="evidence" value="ECO:0007669"/>
    <property type="project" value="TreeGrafter"/>
</dbReference>
<evidence type="ECO:0000256" key="7">
    <source>
        <dbReference type="ARBA" id="ARBA00023180"/>
    </source>
</evidence>
<keyword evidence="3 10" id="KW-0812">Transmembrane</keyword>
<gene>
    <name evidence="12" type="ORF">AUEXF2481DRAFT_42337</name>
</gene>
<dbReference type="OMA" id="PYNYQYE"/>
<keyword evidence="5 10" id="KW-1133">Transmembrane helix</keyword>
<feature type="domain" description="GH16" evidence="11">
    <location>
        <begin position="385"/>
        <end position="728"/>
    </location>
</feature>
<feature type="compositionally biased region" description="Pro residues" evidence="9">
    <location>
        <begin position="119"/>
        <end position="132"/>
    </location>
</feature>
<evidence type="ECO:0000256" key="3">
    <source>
        <dbReference type="ARBA" id="ARBA00022692"/>
    </source>
</evidence>
<feature type="compositionally biased region" description="Polar residues" evidence="9">
    <location>
        <begin position="27"/>
        <end position="39"/>
    </location>
</feature>
<reference evidence="12 13" key="1">
    <citation type="journal article" date="2014" name="BMC Genomics">
        <title>Genome sequencing of four Aureobasidium pullulans varieties: biotechnological potential, stress tolerance, and description of new species.</title>
        <authorList>
            <person name="Gostin Ar C."/>
            <person name="Ohm R.A."/>
            <person name="Kogej T."/>
            <person name="Sonjak S."/>
            <person name="Turk M."/>
            <person name="Zajc J."/>
            <person name="Zalar P."/>
            <person name="Grube M."/>
            <person name="Sun H."/>
            <person name="Han J."/>
            <person name="Sharma A."/>
            <person name="Chiniquy J."/>
            <person name="Ngan C.Y."/>
            <person name="Lipzen A."/>
            <person name="Barry K."/>
            <person name="Grigoriev I.V."/>
            <person name="Gunde-Cimerman N."/>
        </authorList>
    </citation>
    <scope>NUCLEOTIDE SEQUENCE [LARGE SCALE GENOMIC DNA]</scope>
    <source>
        <strain evidence="12 13">EXF-2481</strain>
    </source>
</reference>
<dbReference type="PANTHER" id="PTHR31361:SF14">
    <property type="entry name" value="GH16 DOMAIN-CONTAINING PROTEIN"/>
    <property type="match status" value="1"/>
</dbReference>
<sequence length="775" mass="86579">MSPPIRPSASRRLTRAETSDAEETRQSEQAGRSASNLHAQLSAAALRPQRPDNQSRGPSRQTSNDDLPRQSPTTTSTLHRSSNSNTSDRSSRDGSVGSLHNIRTRDANAAGIAIGQGLLPPPPIPASRPSPRPYSMRNVSSSTSLSRMATPRSVRDLGRDFDRYYNPFATPAQSTTDLTSLLPRRRSMDSSQYQGGASGPMSRRNSNPFSDEDHPSQRLATPFAASAISTPRNDFIDDNDPDRSFFPYLDDRLGAPGTEDQGYTFPLYWHEKEWDDDMHLPMVDDDVKLKPTLRDRFSRKNVLDTLGLAFMIIGLLSVFIMLPVLSWSGINIIGYNDTPLDQMWGYGDNEPTWATVNASRKWPLLKNMRTGLIDPDTPKTERKRVGVEGDEYQLVFSDEFNDVNRTFYPGDDPYWFAPDFWYGATRDLEWYDPDAVTTWDGALHLQLDAFENHNLRFRSGMLNSWNQLCFKGGIMEVSVSLPGPAGIHALWPGVWSLGNLGRPGYLATTEGTWPYTYNECDAGITPNQSDSSGMNKLPGQKLSSCTCPNADHPSPGVGRGAPEIDVIEVSADYSGLGLGVATQSYQIAPFDTWWYPNADFMEIPDPSLSFLNTWTGGPFQQAVSTTTMLNNKWYDGEEYQKFAFEYVPGSTADSYIAWTVAGQEMMKFDARAIGQNGNIGQRIISEEPMSMILNLGISENWVDINWTAATFPAIMRIDYVRIYHKPGEESITCDPPGFETTEYIKNHPEAYTNPNYTTWEDAGYEWPRNSLMHGC</sequence>
<feature type="region of interest" description="Disordered" evidence="9">
    <location>
        <begin position="166"/>
        <end position="216"/>
    </location>
</feature>
<evidence type="ECO:0000256" key="6">
    <source>
        <dbReference type="ARBA" id="ARBA00023136"/>
    </source>
</evidence>
<dbReference type="GO" id="GO:0015926">
    <property type="term" value="F:glucosidase activity"/>
    <property type="evidence" value="ECO:0007669"/>
    <property type="project" value="TreeGrafter"/>
</dbReference>
<dbReference type="PANTHER" id="PTHR31361">
    <property type="entry name" value="BETA-GLUCAN SYNTHESIS-ASSOCIATED PROTEIN KRE6-RELATED"/>
    <property type="match status" value="1"/>
</dbReference>
<evidence type="ECO:0000256" key="10">
    <source>
        <dbReference type="SAM" id="Phobius"/>
    </source>
</evidence>
<comment type="similarity">
    <text evidence="2">Belongs to the SKN1/KRE6 family.</text>
</comment>
<feature type="compositionally biased region" description="Low complexity" evidence="9">
    <location>
        <begin position="80"/>
        <end position="98"/>
    </location>
</feature>
<dbReference type="OrthoDB" id="412647at2759"/>
<dbReference type="InterPro" id="IPR005629">
    <property type="entry name" value="Skn1/Kre6/Sbg1"/>
</dbReference>
<evidence type="ECO:0000259" key="11">
    <source>
        <dbReference type="PROSITE" id="PS51762"/>
    </source>
</evidence>
<comment type="subcellular location">
    <subcellularLocation>
        <location evidence="1">Membrane</location>
        <topology evidence="1">Single-pass type II membrane protein</topology>
    </subcellularLocation>
</comment>
<dbReference type="GeneID" id="25367115"/>
<feature type="compositionally biased region" description="Polar residues" evidence="9">
    <location>
        <begin position="137"/>
        <end position="147"/>
    </location>
</feature>
<dbReference type="GO" id="GO:0005789">
    <property type="term" value="C:endoplasmic reticulum membrane"/>
    <property type="evidence" value="ECO:0007669"/>
    <property type="project" value="TreeGrafter"/>
</dbReference>
<proteinExistence type="inferred from homology"/>
<dbReference type="AlphaFoldDB" id="A0A074Y5Z9"/>
<dbReference type="PROSITE" id="PS51762">
    <property type="entry name" value="GH16_2"/>
    <property type="match status" value="1"/>
</dbReference>
<evidence type="ECO:0000313" key="12">
    <source>
        <dbReference type="EMBL" id="KEQ93115.1"/>
    </source>
</evidence>
<keyword evidence="13" id="KW-1185">Reference proteome</keyword>
<dbReference type="HOGENOM" id="CLU_010811_4_1_1"/>
<dbReference type="GO" id="GO:0005886">
    <property type="term" value="C:plasma membrane"/>
    <property type="evidence" value="ECO:0007669"/>
    <property type="project" value="TreeGrafter"/>
</dbReference>
<evidence type="ECO:0000313" key="13">
    <source>
        <dbReference type="Proteomes" id="UP000030641"/>
    </source>
</evidence>
<keyword evidence="7" id="KW-0325">Glycoprotein</keyword>
<dbReference type="CDD" id="cd02180">
    <property type="entry name" value="GH16_fungal_KRE6_glucanase"/>
    <property type="match status" value="1"/>
</dbReference>
<accession>A0A074Y5Z9</accession>
<evidence type="ECO:0000256" key="8">
    <source>
        <dbReference type="ARBA" id="ARBA00023316"/>
    </source>
</evidence>
<feature type="transmembrane region" description="Helical" evidence="10">
    <location>
        <begin position="306"/>
        <end position="330"/>
    </location>
</feature>
<dbReference type="Pfam" id="PF03935">
    <property type="entry name" value="SKN1_KRE6_Sbg1"/>
    <property type="match status" value="1"/>
</dbReference>
<evidence type="ECO:0000256" key="1">
    <source>
        <dbReference type="ARBA" id="ARBA00004606"/>
    </source>
</evidence>
<dbReference type="GO" id="GO:0031505">
    <property type="term" value="P:fungal-type cell wall organization"/>
    <property type="evidence" value="ECO:0007669"/>
    <property type="project" value="TreeGrafter"/>
</dbReference>
<dbReference type="EMBL" id="KL584767">
    <property type="protein sequence ID" value="KEQ93115.1"/>
    <property type="molecule type" value="Genomic_DNA"/>
</dbReference>
<keyword evidence="8" id="KW-0961">Cell wall biogenesis/degradation</keyword>
<dbReference type="InterPro" id="IPR000757">
    <property type="entry name" value="Beta-glucanase-like"/>
</dbReference>
<dbReference type="InterPro" id="IPR013320">
    <property type="entry name" value="ConA-like_dom_sf"/>
</dbReference>
<keyword evidence="4" id="KW-0735">Signal-anchor</keyword>
<dbReference type="Gene3D" id="2.60.120.200">
    <property type="match status" value="1"/>
</dbReference>